<evidence type="ECO:0000256" key="1">
    <source>
        <dbReference type="ARBA" id="ARBA00010838"/>
    </source>
</evidence>
<dbReference type="PRINTS" id="PR00131">
    <property type="entry name" value="GLHYDRLASE1"/>
</dbReference>
<proteinExistence type="inferred from homology"/>
<name>A0A8S1J5Y3_9CHLO</name>
<dbReference type="Proteomes" id="UP000708148">
    <property type="component" value="Unassembled WGS sequence"/>
</dbReference>
<evidence type="ECO:0000313" key="7">
    <source>
        <dbReference type="Proteomes" id="UP000708148"/>
    </source>
</evidence>
<dbReference type="PANTHER" id="PTHR10353:SF36">
    <property type="entry name" value="LP05116P"/>
    <property type="match status" value="1"/>
</dbReference>
<feature type="compositionally biased region" description="Gly residues" evidence="5">
    <location>
        <begin position="13"/>
        <end position="22"/>
    </location>
</feature>
<evidence type="ECO:0000256" key="3">
    <source>
        <dbReference type="ARBA" id="ARBA00023295"/>
    </source>
</evidence>
<evidence type="ECO:0000256" key="5">
    <source>
        <dbReference type="SAM" id="MobiDB-lite"/>
    </source>
</evidence>
<comment type="similarity">
    <text evidence="1 4">Belongs to the glycosyl hydrolase 1 family.</text>
</comment>
<evidence type="ECO:0008006" key="8">
    <source>
        <dbReference type="Google" id="ProtNLM"/>
    </source>
</evidence>
<dbReference type="Gene3D" id="3.20.20.80">
    <property type="entry name" value="Glycosidases"/>
    <property type="match status" value="1"/>
</dbReference>
<gene>
    <name evidence="6" type="ORF">OSTQU699_LOCUS6639</name>
</gene>
<evidence type="ECO:0000256" key="4">
    <source>
        <dbReference type="RuleBase" id="RU003690"/>
    </source>
</evidence>
<sequence length="481" mass="54254">MDERVEVLPVGGEPSGGAGGGGDGDEAVFLKGIGLSVYQNSGDTSSNWATFVKKKGVFGGYRVKNAEQITTSCDFWNRYEEDIGLAKEFGINTFRLSIEWARLEPNRGQIDMEAVQRYHQILACLEQNNMVPMATLHHFTHPQWFEELGGFTKEENIPLFVEYAKKAFTWFGPKIRLWGTFNEPTCFSFCGYIIGLWCPGSRLMFRQAGVCLLNLLRCHTETYRAIKALPGGEQARVGLVHQFMLFEPRNTGIAATHIRPVTSWMTFWFGTDVLMNYMLSGDFIWKSPFKGITVEAHDGRPPLDWFGINYYSRLTINWKFGVGGTSGEQISDTGFPIHPGGMYRSIKLAGELDVPIYITEWGMADSRDDRRHYLIGAYFNQIMKAISDGYPVRGIYYWTLMDNIEWHEGFHIKYGLYEWSPGGNGDRKLREHSKVLKTLYAALPTTVAEVKTMATTHRQAPVVSAPEGVDPQPVSAEAKPV</sequence>
<reference evidence="6" key="1">
    <citation type="submission" date="2020-12" db="EMBL/GenBank/DDBJ databases">
        <authorList>
            <person name="Iha C."/>
        </authorList>
    </citation>
    <scope>NUCLEOTIDE SEQUENCE</scope>
</reference>
<dbReference type="GO" id="GO:0005975">
    <property type="term" value="P:carbohydrate metabolic process"/>
    <property type="evidence" value="ECO:0007669"/>
    <property type="project" value="InterPro"/>
</dbReference>
<protein>
    <recommendedName>
        <fullName evidence="8">Beta-glucosidase</fullName>
    </recommendedName>
</protein>
<dbReference type="Pfam" id="PF00232">
    <property type="entry name" value="Glyco_hydro_1"/>
    <property type="match status" value="1"/>
</dbReference>
<evidence type="ECO:0000313" key="6">
    <source>
        <dbReference type="EMBL" id="CAD7701280.1"/>
    </source>
</evidence>
<dbReference type="OrthoDB" id="65569at2759"/>
<dbReference type="EMBL" id="CAJHUC010001483">
    <property type="protein sequence ID" value="CAD7701280.1"/>
    <property type="molecule type" value="Genomic_DNA"/>
</dbReference>
<dbReference type="InterPro" id="IPR017853">
    <property type="entry name" value="GH"/>
</dbReference>
<comment type="caution">
    <text evidence="6">The sequence shown here is derived from an EMBL/GenBank/DDBJ whole genome shotgun (WGS) entry which is preliminary data.</text>
</comment>
<dbReference type="InterPro" id="IPR001360">
    <property type="entry name" value="Glyco_hydro_1"/>
</dbReference>
<dbReference type="PANTHER" id="PTHR10353">
    <property type="entry name" value="GLYCOSYL HYDROLASE"/>
    <property type="match status" value="1"/>
</dbReference>
<dbReference type="SUPFAM" id="SSF51445">
    <property type="entry name" value="(Trans)glycosidases"/>
    <property type="match status" value="1"/>
</dbReference>
<dbReference type="GO" id="GO:0008422">
    <property type="term" value="F:beta-glucosidase activity"/>
    <property type="evidence" value="ECO:0007669"/>
    <property type="project" value="TreeGrafter"/>
</dbReference>
<dbReference type="AlphaFoldDB" id="A0A8S1J5Y3"/>
<accession>A0A8S1J5Y3</accession>
<evidence type="ECO:0000256" key="2">
    <source>
        <dbReference type="ARBA" id="ARBA00022801"/>
    </source>
</evidence>
<organism evidence="6 7">
    <name type="scientific">Ostreobium quekettii</name>
    <dbReference type="NCBI Taxonomy" id="121088"/>
    <lineage>
        <taxon>Eukaryota</taxon>
        <taxon>Viridiplantae</taxon>
        <taxon>Chlorophyta</taxon>
        <taxon>core chlorophytes</taxon>
        <taxon>Ulvophyceae</taxon>
        <taxon>TCBD clade</taxon>
        <taxon>Bryopsidales</taxon>
        <taxon>Ostreobineae</taxon>
        <taxon>Ostreobiaceae</taxon>
        <taxon>Ostreobium</taxon>
    </lineage>
</organism>
<keyword evidence="7" id="KW-1185">Reference proteome</keyword>
<keyword evidence="2" id="KW-0378">Hydrolase</keyword>
<keyword evidence="3" id="KW-0326">Glycosidase</keyword>
<feature type="region of interest" description="Disordered" evidence="5">
    <location>
        <begin position="1"/>
        <end position="22"/>
    </location>
</feature>